<dbReference type="Gene3D" id="3.90.470.20">
    <property type="entry name" value="4'-phosphopantetheinyl transferase domain"/>
    <property type="match status" value="1"/>
</dbReference>
<dbReference type="Proteomes" id="UP000054717">
    <property type="component" value="Unassembled WGS sequence"/>
</dbReference>
<evidence type="ECO:0000313" key="5">
    <source>
        <dbReference type="Proteomes" id="UP000054717"/>
    </source>
</evidence>
<dbReference type="InterPro" id="IPR050559">
    <property type="entry name" value="P-Pant_transferase_sf"/>
</dbReference>
<dbReference type="InterPro" id="IPR037143">
    <property type="entry name" value="4-PPantetheinyl_Trfase_dom_sf"/>
</dbReference>
<name>A0A158H6F8_9BURK</name>
<dbReference type="EMBL" id="FCNZ02000006">
    <property type="protein sequence ID" value="SAL39573.1"/>
    <property type="molecule type" value="Genomic_DNA"/>
</dbReference>
<gene>
    <name evidence="4" type="ORF">AWB66_02026</name>
</gene>
<evidence type="ECO:0000256" key="1">
    <source>
        <dbReference type="ARBA" id="ARBA00010990"/>
    </source>
</evidence>
<comment type="caution">
    <text evidence="4">The sequence shown here is derived from an EMBL/GenBank/DDBJ whole genome shotgun (WGS) entry which is preliminary data.</text>
</comment>
<dbReference type="AlphaFoldDB" id="A0A158H6F8"/>
<evidence type="ECO:0000259" key="3">
    <source>
        <dbReference type="Pfam" id="PF01648"/>
    </source>
</evidence>
<dbReference type="Pfam" id="PF01648">
    <property type="entry name" value="ACPS"/>
    <property type="match status" value="1"/>
</dbReference>
<feature type="domain" description="4'-phosphopantetheinyl transferase" evidence="3">
    <location>
        <begin position="69"/>
        <end position="148"/>
    </location>
</feature>
<proteinExistence type="inferred from homology"/>
<keyword evidence="2 4" id="KW-0808">Transferase</keyword>
<dbReference type="GO" id="GO:0005829">
    <property type="term" value="C:cytosol"/>
    <property type="evidence" value="ECO:0007669"/>
    <property type="project" value="TreeGrafter"/>
</dbReference>
<comment type="similarity">
    <text evidence="1">Belongs to the P-Pant transferase superfamily. Gsp/Sfp/HetI/AcpT family.</text>
</comment>
<organism evidence="4 5">
    <name type="scientific">Caballeronia telluris</name>
    <dbReference type="NCBI Taxonomy" id="326475"/>
    <lineage>
        <taxon>Bacteria</taxon>
        <taxon>Pseudomonadati</taxon>
        <taxon>Pseudomonadota</taxon>
        <taxon>Betaproteobacteria</taxon>
        <taxon>Burkholderiales</taxon>
        <taxon>Burkholderiaceae</taxon>
        <taxon>Caballeronia</taxon>
    </lineage>
</organism>
<keyword evidence="5" id="KW-1185">Reference proteome</keyword>
<dbReference type="SUPFAM" id="SSF56214">
    <property type="entry name" value="4'-phosphopantetheinyl transferase"/>
    <property type="match status" value="2"/>
</dbReference>
<protein>
    <submittedName>
        <fullName evidence="4">4'-phosphopantetheinyl transferase</fullName>
    </submittedName>
</protein>
<dbReference type="STRING" id="326475.AWB66_02026"/>
<dbReference type="GO" id="GO:0008897">
    <property type="term" value="F:holo-[acyl-carrier-protein] synthase activity"/>
    <property type="evidence" value="ECO:0007669"/>
    <property type="project" value="InterPro"/>
</dbReference>
<dbReference type="GO" id="GO:0000287">
    <property type="term" value="F:magnesium ion binding"/>
    <property type="evidence" value="ECO:0007669"/>
    <property type="project" value="InterPro"/>
</dbReference>
<accession>A0A158H6F8</accession>
<dbReference type="PANTHER" id="PTHR12215">
    <property type="entry name" value="PHOSPHOPANTETHEINE TRANSFERASE"/>
    <property type="match status" value="1"/>
</dbReference>
<evidence type="ECO:0000256" key="2">
    <source>
        <dbReference type="ARBA" id="ARBA00022679"/>
    </source>
</evidence>
<dbReference type="PANTHER" id="PTHR12215:SF10">
    <property type="entry name" value="L-AMINOADIPATE-SEMIALDEHYDE DEHYDROGENASE-PHOSPHOPANTETHEINYL TRANSFERASE"/>
    <property type="match status" value="1"/>
</dbReference>
<dbReference type="GO" id="GO:0019878">
    <property type="term" value="P:lysine biosynthetic process via aminoadipic acid"/>
    <property type="evidence" value="ECO:0007669"/>
    <property type="project" value="TreeGrafter"/>
</dbReference>
<evidence type="ECO:0000313" key="4">
    <source>
        <dbReference type="EMBL" id="SAL39573.1"/>
    </source>
</evidence>
<sequence>MRFATVRAALREILADVTGLSAADVAIVEGRNRRPALGQASPSAHEPAVDFNVSHSGAHGLIALASGRRVGVDIEQCAIHFDWRTVADIALSPSERAHIEQLERAAQNAAFYEMWVTKEAVLKAHGVGLTEGMQHVSTLGAPREGIAIGDASLQTATLAAPPGYAAALAWSA</sequence>
<dbReference type="InterPro" id="IPR008278">
    <property type="entry name" value="4-PPantetheinyl_Trfase_dom"/>
</dbReference>
<reference evidence="4" key="1">
    <citation type="submission" date="2016-01" db="EMBL/GenBank/DDBJ databases">
        <authorList>
            <person name="Peeters Charlotte."/>
        </authorList>
    </citation>
    <scope>NUCLEOTIDE SEQUENCE</scope>
    <source>
        <strain evidence="4">LMG 22936</strain>
    </source>
</reference>